<protein>
    <submittedName>
        <fullName evidence="10">SH3 domain protein</fullName>
    </submittedName>
</protein>
<name>A0A1M5S975_9ALTE</name>
<keyword evidence="11" id="KW-1185">Reference proteome</keyword>
<keyword evidence="3 8" id="KW-0732">Signal</keyword>
<dbReference type="EMBL" id="FQWD01000009">
    <property type="protein sequence ID" value="SHH35044.1"/>
    <property type="molecule type" value="Genomic_DNA"/>
</dbReference>
<keyword evidence="2 7" id="KW-0812">Transmembrane</keyword>
<reference evidence="11" key="1">
    <citation type="submission" date="2016-11" db="EMBL/GenBank/DDBJ databases">
        <authorList>
            <person name="Varghese N."/>
            <person name="Submissions S."/>
        </authorList>
    </citation>
    <scope>NUCLEOTIDE SEQUENCE [LARGE SCALE GENOMIC DNA]</scope>
    <source>
        <strain evidence="11">CGMCC 1.8995</strain>
    </source>
</reference>
<proteinExistence type="predicted"/>
<evidence type="ECO:0000256" key="8">
    <source>
        <dbReference type="SAM" id="SignalP"/>
    </source>
</evidence>
<dbReference type="GO" id="GO:0016020">
    <property type="term" value="C:membrane"/>
    <property type="evidence" value="ECO:0007669"/>
    <property type="project" value="UniProtKB-SubCell"/>
</dbReference>
<evidence type="ECO:0000256" key="3">
    <source>
        <dbReference type="ARBA" id="ARBA00022729"/>
    </source>
</evidence>
<evidence type="ECO:0000256" key="1">
    <source>
        <dbReference type="ARBA" id="ARBA00004167"/>
    </source>
</evidence>
<dbReference type="PIRSF" id="PIRSF006158">
    <property type="entry name" value="UCP006158_SH3"/>
    <property type="match status" value="1"/>
</dbReference>
<gene>
    <name evidence="10" type="ORF">SAMN05216361_4349</name>
</gene>
<dbReference type="Pfam" id="PF08239">
    <property type="entry name" value="SH3_3"/>
    <property type="match status" value="1"/>
</dbReference>
<organism evidence="10 11">
    <name type="scientific">Marisediminitalea aggregata</name>
    <dbReference type="NCBI Taxonomy" id="634436"/>
    <lineage>
        <taxon>Bacteria</taxon>
        <taxon>Pseudomonadati</taxon>
        <taxon>Pseudomonadota</taxon>
        <taxon>Gammaproteobacteria</taxon>
        <taxon>Alteromonadales</taxon>
        <taxon>Alteromonadaceae</taxon>
        <taxon>Marisediminitalea</taxon>
    </lineage>
</organism>
<dbReference type="NCBIfam" id="TIGR04211">
    <property type="entry name" value="SH3_and_anchor"/>
    <property type="match status" value="1"/>
</dbReference>
<feature type="signal peptide" evidence="8">
    <location>
        <begin position="1"/>
        <end position="19"/>
    </location>
</feature>
<dbReference type="Gene3D" id="2.30.30.40">
    <property type="entry name" value="SH3 Domains"/>
    <property type="match status" value="1"/>
</dbReference>
<dbReference type="Gene3D" id="1.10.287.1490">
    <property type="match status" value="1"/>
</dbReference>
<feature type="coiled-coil region" evidence="6">
    <location>
        <begin position="97"/>
        <end position="159"/>
    </location>
</feature>
<evidence type="ECO:0000256" key="2">
    <source>
        <dbReference type="ARBA" id="ARBA00022692"/>
    </source>
</evidence>
<comment type="subcellular location">
    <subcellularLocation>
        <location evidence="1">Membrane</location>
        <topology evidence="1">Single-pass membrane protein</topology>
    </subcellularLocation>
</comment>
<dbReference type="PROSITE" id="PS51781">
    <property type="entry name" value="SH3B"/>
    <property type="match status" value="1"/>
</dbReference>
<evidence type="ECO:0000256" key="4">
    <source>
        <dbReference type="ARBA" id="ARBA00022989"/>
    </source>
</evidence>
<keyword evidence="6" id="KW-0175">Coiled coil</keyword>
<keyword evidence="5 7" id="KW-0472">Membrane</keyword>
<dbReference type="InterPro" id="IPR016476">
    <property type="entry name" value="SH3_dom_pro"/>
</dbReference>
<dbReference type="Proteomes" id="UP000184520">
    <property type="component" value="Unassembled WGS sequence"/>
</dbReference>
<feature type="transmembrane region" description="Helical" evidence="7">
    <location>
        <begin position="164"/>
        <end position="186"/>
    </location>
</feature>
<dbReference type="RefSeq" id="WP_073325271.1">
    <property type="nucleotide sequence ID" value="NZ_FQWD01000009.1"/>
</dbReference>
<dbReference type="STRING" id="634436.SAMN05216361_4349"/>
<dbReference type="OrthoDB" id="9790951at2"/>
<evidence type="ECO:0000313" key="11">
    <source>
        <dbReference type="Proteomes" id="UP000184520"/>
    </source>
</evidence>
<evidence type="ECO:0000256" key="5">
    <source>
        <dbReference type="ARBA" id="ARBA00023136"/>
    </source>
</evidence>
<evidence type="ECO:0000256" key="7">
    <source>
        <dbReference type="SAM" id="Phobius"/>
    </source>
</evidence>
<keyword evidence="4 7" id="KW-1133">Transmembrane helix</keyword>
<evidence type="ECO:0000259" key="9">
    <source>
        <dbReference type="PROSITE" id="PS51781"/>
    </source>
</evidence>
<evidence type="ECO:0000313" key="10">
    <source>
        <dbReference type="EMBL" id="SHH35044.1"/>
    </source>
</evidence>
<dbReference type="AlphaFoldDB" id="A0A1M5S975"/>
<dbReference type="SMART" id="SM00287">
    <property type="entry name" value="SH3b"/>
    <property type="match status" value="1"/>
</dbReference>
<sequence length="196" mass="21940">MRLLSVIFGLLVVVLPAGAQETSEQPGAYIADDLIVYMHSGAGRNYRIIGSIEAGLPVTVLQRSDDGSFTQIQDGDGRQGWVETQYLINTMSRRVQLPELSQRLAESEQQRNTLSSRVQKLTQQLAQARQQVTELEADKAEAQQQIAQLSEQIQSQDTEELYRMFTYGGIVAGAGVLLGIIITFIPKRRRRNDTWM</sequence>
<dbReference type="InterPro" id="IPR003646">
    <property type="entry name" value="SH3-like_bac-type"/>
</dbReference>
<feature type="chain" id="PRO_5012047847" evidence="8">
    <location>
        <begin position="20"/>
        <end position="196"/>
    </location>
</feature>
<accession>A0A1M5S975</accession>
<feature type="domain" description="SH3b" evidence="9">
    <location>
        <begin position="21"/>
        <end position="91"/>
    </location>
</feature>
<evidence type="ECO:0000256" key="6">
    <source>
        <dbReference type="SAM" id="Coils"/>
    </source>
</evidence>